<dbReference type="AlphaFoldDB" id="A0A372NW61"/>
<dbReference type="InterPro" id="IPR046516">
    <property type="entry name" value="DUF6694"/>
</dbReference>
<evidence type="ECO:0000256" key="1">
    <source>
        <dbReference type="SAM" id="Coils"/>
    </source>
</evidence>
<dbReference type="EMBL" id="QWDC01000001">
    <property type="protein sequence ID" value="RFZ94346.1"/>
    <property type="molecule type" value="Genomic_DNA"/>
</dbReference>
<keyword evidence="3" id="KW-1185">Reference proteome</keyword>
<evidence type="ECO:0000313" key="3">
    <source>
        <dbReference type="Proteomes" id="UP000264217"/>
    </source>
</evidence>
<gene>
    <name evidence="2" type="ORF">D0C36_01960</name>
</gene>
<dbReference type="PROSITE" id="PS51257">
    <property type="entry name" value="PROKAR_LIPOPROTEIN"/>
    <property type="match status" value="1"/>
</dbReference>
<dbReference type="OrthoDB" id="749119at2"/>
<accession>A0A372NW61</accession>
<keyword evidence="1" id="KW-0175">Coiled coil</keyword>
<feature type="coiled-coil region" evidence="1">
    <location>
        <begin position="102"/>
        <end position="136"/>
    </location>
</feature>
<name>A0A372NW61_9SPHI</name>
<sequence>MKITYLPIALILIILLSSCGPRIDGSSEKASKASYEKMKAGLSDEDQSKLDLAILYITGSAMYDKMHDVKEYKDLSFEKIVLKKIDGKTKGGIFDLAEEFMKQDKERQIKSAQDEITELNKTADKERKDYDAIRQKTEMLKGSFVKMTLENGMPMIYCQFKNVTADKMFDAYSLSLLIRSIDKNHIIWNSTTVRSGVGTIKPGDTFDEKMDVSQYSMDNAPEINWKAIKYPVTDLAKYNLEVEAKTTSLFVDDKEYSLDTVKWDRDSEINYRAKLKELNADLKKAKSKPDNLDDELKRGG</sequence>
<comment type="caution">
    <text evidence="2">The sequence shown here is derived from an EMBL/GenBank/DDBJ whole genome shotgun (WGS) entry which is preliminary data.</text>
</comment>
<organism evidence="2 3">
    <name type="scientific">Mucilaginibacter conchicola</name>
    <dbReference type="NCBI Taxonomy" id="2303333"/>
    <lineage>
        <taxon>Bacteria</taxon>
        <taxon>Pseudomonadati</taxon>
        <taxon>Bacteroidota</taxon>
        <taxon>Sphingobacteriia</taxon>
        <taxon>Sphingobacteriales</taxon>
        <taxon>Sphingobacteriaceae</taxon>
        <taxon>Mucilaginibacter</taxon>
    </lineage>
</organism>
<dbReference type="Pfam" id="PF20404">
    <property type="entry name" value="DUF6694"/>
    <property type="match status" value="1"/>
</dbReference>
<protein>
    <submittedName>
        <fullName evidence="2">Uncharacterized protein</fullName>
    </submittedName>
</protein>
<reference evidence="2 3" key="1">
    <citation type="submission" date="2018-08" db="EMBL/GenBank/DDBJ databases">
        <title>Mucilaginibacter sp. MYSH2.</title>
        <authorList>
            <person name="Seo T."/>
        </authorList>
    </citation>
    <scope>NUCLEOTIDE SEQUENCE [LARGE SCALE GENOMIC DNA]</scope>
    <source>
        <strain evidence="2 3">MYSH2</strain>
    </source>
</reference>
<dbReference type="RefSeq" id="WP_117389909.1">
    <property type="nucleotide sequence ID" value="NZ_QWDC01000001.1"/>
</dbReference>
<dbReference type="Proteomes" id="UP000264217">
    <property type="component" value="Unassembled WGS sequence"/>
</dbReference>
<feature type="coiled-coil region" evidence="1">
    <location>
        <begin position="268"/>
        <end position="295"/>
    </location>
</feature>
<proteinExistence type="predicted"/>
<evidence type="ECO:0000313" key="2">
    <source>
        <dbReference type="EMBL" id="RFZ94346.1"/>
    </source>
</evidence>